<organism evidence="3 4">
    <name type="scientific">Malassezia arunalokei</name>
    <dbReference type="NCBI Taxonomy" id="1514897"/>
    <lineage>
        <taxon>Eukaryota</taxon>
        <taxon>Fungi</taxon>
        <taxon>Dikarya</taxon>
        <taxon>Basidiomycota</taxon>
        <taxon>Ustilaginomycotina</taxon>
        <taxon>Malasseziomycetes</taxon>
        <taxon>Malasseziales</taxon>
        <taxon>Malasseziaceae</taxon>
        <taxon>Malassezia</taxon>
    </lineage>
</organism>
<dbReference type="SUPFAM" id="SSF53448">
    <property type="entry name" value="Nucleotide-diphospho-sugar transferases"/>
    <property type="match status" value="1"/>
</dbReference>
<evidence type="ECO:0000313" key="4">
    <source>
        <dbReference type="Proteomes" id="UP001217582"/>
    </source>
</evidence>
<dbReference type="GO" id="GO:0016020">
    <property type="term" value="C:membrane"/>
    <property type="evidence" value="ECO:0007669"/>
    <property type="project" value="InterPro"/>
</dbReference>
<proteinExistence type="inferred from homology"/>
<dbReference type="InterPro" id="IPR002685">
    <property type="entry name" value="Glyco_trans_15"/>
</dbReference>
<dbReference type="FunFam" id="3.90.550.10:FF:000051">
    <property type="entry name" value="Alpha-1,2-mannosyltransferase (Ktr4)"/>
    <property type="match status" value="1"/>
</dbReference>
<reference evidence="3 4" key="1">
    <citation type="submission" date="2023-03" db="EMBL/GenBank/DDBJ databases">
        <title>Mating type loci evolution in Malassezia.</title>
        <authorList>
            <person name="Coelho M.A."/>
        </authorList>
    </citation>
    <scope>NUCLEOTIDE SEQUENCE [LARGE SCALE GENOMIC DNA]</scope>
    <source>
        <strain evidence="3 4">CBS 13387</strain>
    </source>
</reference>
<dbReference type="GO" id="GO:0006487">
    <property type="term" value="P:protein N-linked glycosylation"/>
    <property type="evidence" value="ECO:0007669"/>
    <property type="project" value="TreeGrafter"/>
</dbReference>
<dbReference type="InterPro" id="IPR029044">
    <property type="entry name" value="Nucleotide-diphossugar_trans"/>
</dbReference>
<gene>
    <name evidence="3" type="ORF">MARU1_000570</name>
</gene>
<dbReference type="PANTHER" id="PTHR31121:SF6">
    <property type="entry name" value="ALPHA-1,2 MANNOSYLTRANSFERASE KTR1"/>
    <property type="match status" value="1"/>
</dbReference>
<protein>
    <submittedName>
        <fullName evidence="3">Uncharacterized protein</fullName>
    </submittedName>
</protein>
<dbReference type="Gene3D" id="3.90.550.10">
    <property type="entry name" value="Spore Coat Polysaccharide Biosynthesis Protein SpsA, Chain A"/>
    <property type="match status" value="1"/>
</dbReference>
<dbReference type="EMBL" id="CP119916">
    <property type="protein sequence ID" value="WFD14564.1"/>
    <property type="molecule type" value="Genomic_DNA"/>
</dbReference>
<dbReference type="GO" id="GO:0000026">
    <property type="term" value="F:alpha-1,2-mannosyltransferase activity"/>
    <property type="evidence" value="ECO:0007669"/>
    <property type="project" value="TreeGrafter"/>
</dbReference>
<name>A0AAJ5YY29_9BASI</name>
<evidence type="ECO:0000313" key="3">
    <source>
        <dbReference type="EMBL" id="WFD14564.1"/>
    </source>
</evidence>
<dbReference type="GO" id="GO:0000032">
    <property type="term" value="P:cell wall mannoprotein biosynthetic process"/>
    <property type="evidence" value="ECO:0007669"/>
    <property type="project" value="TreeGrafter"/>
</dbReference>
<evidence type="ECO:0000256" key="2">
    <source>
        <dbReference type="ARBA" id="ARBA00022679"/>
    </source>
</evidence>
<dbReference type="AlphaFoldDB" id="A0AAJ5YY29"/>
<dbReference type="GO" id="GO:0005794">
    <property type="term" value="C:Golgi apparatus"/>
    <property type="evidence" value="ECO:0007669"/>
    <property type="project" value="TreeGrafter"/>
</dbReference>
<accession>A0AAJ5YY29</accession>
<dbReference type="Proteomes" id="UP001217582">
    <property type="component" value="Chromosome 1"/>
</dbReference>
<evidence type="ECO:0000256" key="1">
    <source>
        <dbReference type="ARBA" id="ARBA00007677"/>
    </source>
</evidence>
<dbReference type="PANTHER" id="PTHR31121">
    <property type="entry name" value="ALPHA-1,2 MANNOSYLTRANSFERASE KTR1"/>
    <property type="match status" value="1"/>
</dbReference>
<dbReference type="Pfam" id="PF01793">
    <property type="entry name" value="Glyco_transf_15"/>
    <property type="match status" value="1"/>
</dbReference>
<sequence length="435" mass="50909">MAFLDVVSRRPQRLLLVVAVCLIVILVSTYASMSTPKPGKISSHFKSFPKLFGNHSCPPTVSLRPGFAEEASKYSYMSHVKDVYDLGRYATQNNAGNYMPPSFTPAEINKAPRAKAAFISLTRNEELDDMRQSMMEVEYRFNRKYNYPWIFLNDVPFTAEFKQGVKKMTRAPVYFGLVPKEHWSYPSWIDQNKAAAAREKMGQEGIIYGDSESYRHMCRFQSGFFFEHPLTYQLGIEYYWRVEPDIRIWCDIDYDPFVFMQLNNKAYGFTMSLHEYDATIPTLWKETMSFAQQHPEYLPKDNAQRFLTDQDDLHGANYNLCHFWSNFEIGDIRFFRSKQYKDYFNHLDKAGGFFYERWGDAPVHSIAASLFLNRSQLYHFDDIGYYHAPWGHCPTNRKLYHDNGKCTCNPEDSFAREGYSCMPQWWAVSKEGEPQ</sequence>
<keyword evidence="4" id="KW-1185">Reference proteome</keyword>
<comment type="similarity">
    <text evidence="1">Belongs to the glycosyltransferase 15 family.</text>
</comment>
<keyword evidence="2" id="KW-0808">Transferase</keyword>